<comment type="similarity">
    <text evidence="5 6">Belongs to the class I-like SAM-binding methyltransferase superfamily. C5-methyltransferase family.</text>
</comment>
<dbReference type="EC" id="2.1.1.37" evidence="7"/>
<evidence type="ECO:0000313" key="8">
    <source>
        <dbReference type="EMBL" id="HGW94487.1"/>
    </source>
</evidence>
<dbReference type="InterPro" id="IPR018117">
    <property type="entry name" value="C5_DNA_meth_AS"/>
</dbReference>
<dbReference type="GO" id="GO:0032259">
    <property type="term" value="P:methylation"/>
    <property type="evidence" value="ECO:0007669"/>
    <property type="project" value="UniProtKB-KW"/>
</dbReference>
<dbReference type="GO" id="GO:0009307">
    <property type="term" value="P:DNA restriction-modification system"/>
    <property type="evidence" value="ECO:0007669"/>
    <property type="project" value="UniProtKB-KW"/>
</dbReference>
<dbReference type="InterPro" id="IPR001525">
    <property type="entry name" value="C5_MeTfrase"/>
</dbReference>
<dbReference type="InterPro" id="IPR050390">
    <property type="entry name" value="C5-Methyltransferase"/>
</dbReference>
<evidence type="ECO:0000256" key="2">
    <source>
        <dbReference type="ARBA" id="ARBA00022679"/>
    </source>
</evidence>
<keyword evidence="2 5" id="KW-0808">Transferase</keyword>
<dbReference type="InterPro" id="IPR029063">
    <property type="entry name" value="SAM-dependent_MTases_sf"/>
</dbReference>
<evidence type="ECO:0000256" key="6">
    <source>
        <dbReference type="RuleBase" id="RU000416"/>
    </source>
</evidence>
<dbReference type="GO" id="GO:0003886">
    <property type="term" value="F:DNA (cytosine-5-)-methyltransferase activity"/>
    <property type="evidence" value="ECO:0007669"/>
    <property type="project" value="UniProtKB-EC"/>
</dbReference>
<dbReference type="PRINTS" id="PR00105">
    <property type="entry name" value="C5METTRFRASE"/>
</dbReference>
<keyword evidence="4" id="KW-0680">Restriction system</keyword>
<dbReference type="GO" id="GO:0044027">
    <property type="term" value="P:negative regulation of gene expression via chromosomal CpG island methylation"/>
    <property type="evidence" value="ECO:0007669"/>
    <property type="project" value="TreeGrafter"/>
</dbReference>
<evidence type="ECO:0000256" key="7">
    <source>
        <dbReference type="RuleBase" id="RU000417"/>
    </source>
</evidence>
<dbReference type="Gene3D" id="3.90.120.10">
    <property type="entry name" value="DNA Methylase, subunit A, domain 2"/>
    <property type="match status" value="1"/>
</dbReference>
<evidence type="ECO:0000256" key="5">
    <source>
        <dbReference type="PROSITE-ProRule" id="PRU01016"/>
    </source>
</evidence>
<comment type="catalytic activity">
    <reaction evidence="7">
        <text>a 2'-deoxycytidine in DNA + S-adenosyl-L-methionine = a 5-methyl-2'-deoxycytidine in DNA + S-adenosyl-L-homocysteine + H(+)</text>
        <dbReference type="Rhea" id="RHEA:13681"/>
        <dbReference type="Rhea" id="RHEA-COMP:11369"/>
        <dbReference type="Rhea" id="RHEA-COMP:11370"/>
        <dbReference type="ChEBI" id="CHEBI:15378"/>
        <dbReference type="ChEBI" id="CHEBI:57856"/>
        <dbReference type="ChEBI" id="CHEBI:59789"/>
        <dbReference type="ChEBI" id="CHEBI:85452"/>
        <dbReference type="ChEBI" id="CHEBI:85454"/>
        <dbReference type="EC" id="2.1.1.37"/>
    </reaction>
</comment>
<dbReference type="Pfam" id="PF00145">
    <property type="entry name" value="DNA_methylase"/>
    <property type="match status" value="1"/>
</dbReference>
<proteinExistence type="inferred from homology"/>
<comment type="caution">
    <text evidence="8">The sequence shown here is derived from an EMBL/GenBank/DDBJ whole genome shotgun (WGS) entry which is preliminary data.</text>
</comment>
<gene>
    <name evidence="8" type="ORF">ENR47_09430</name>
</gene>
<keyword evidence="1 5" id="KW-0489">Methyltransferase</keyword>
<dbReference type="GO" id="GO:0003677">
    <property type="term" value="F:DNA binding"/>
    <property type="evidence" value="ECO:0007669"/>
    <property type="project" value="TreeGrafter"/>
</dbReference>
<sequence>MSTYTEATPENAWIQQVNESLRILQNKRQERVLDLFAGCGGLALGFEAVGFRTYGFETNLACVETYRLNLAGECVCVHLTPQTRYPAAEIVIGGPPCQPFSVGGNQKGLEDARDGFPAFIAAIEQLSPHIFLFENVRGLLYRNKWYFEQLRHKLEKLGYIVEAQLLNAKHYGVPQNRERVIVVGHRGGFKFPTPHTKVISAGTALGSMFEQVPDNAKWLTPSMDAYIAKYEKASCCKNPRDLHYDRPARTVTCRNLAGATGDMHRIRLPGGRRRRITIREAARLQSFPDWFEFTGSETDQYYQVGNAVAPLFAKALAQSVIDYLDKGAKYTPQEVMEGKGAVKQLALF</sequence>
<evidence type="ECO:0000256" key="3">
    <source>
        <dbReference type="ARBA" id="ARBA00022691"/>
    </source>
</evidence>
<dbReference type="SUPFAM" id="SSF53335">
    <property type="entry name" value="S-adenosyl-L-methionine-dependent methyltransferases"/>
    <property type="match status" value="1"/>
</dbReference>
<dbReference type="EMBL" id="DSRD01000590">
    <property type="protein sequence ID" value="HGW94487.1"/>
    <property type="molecule type" value="Genomic_DNA"/>
</dbReference>
<keyword evidence="3 5" id="KW-0949">S-adenosyl-L-methionine</keyword>
<dbReference type="PROSITE" id="PS51679">
    <property type="entry name" value="SAM_MT_C5"/>
    <property type="match status" value="1"/>
</dbReference>
<dbReference type="NCBIfam" id="TIGR00675">
    <property type="entry name" value="dcm"/>
    <property type="match status" value="1"/>
</dbReference>
<evidence type="ECO:0000256" key="1">
    <source>
        <dbReference type="ARBA" id="ARBA00022603"/>
    </source>
</evidence>
<accession>A0A832H560</accession>
<protein>
    <recommendedName>
        <fullName evidence="7">Cytosine-specific methyltransferase</fullName>
        <ecNumber evidence="7">2.1.1.37</ecNumber>
    </recommendedName>
</protein>
<organism evidence="8">
    <name type="scientific">Oscillatoriales cyanobacterium SpSt-402</name>
    <dbReference type="NCBI Taxonomy" id="2282168"/>
    <lineage>
        <taxon>Bacteria</taxon>
        <taxon>Bacillati</taxon>
        <taxon>Cyanobacteriota</taxon>
        <taxon>Cyanophyceae</taxon>
        <taxon>Oscillatoriophycideae</taxon>
        <taxon>Oscillatoriales</taxon>
    </lineage>
</organism>
<feature type="active site" evidence="5">
    <location>
        <position position="97"/>
    </location>
</feature>
<dbReference type="AlphaFoldDB" id="A0A832H560"/>
<dbReference type="PROSITE" id="PS00094">
    <property type="entry name" value="C5_MTASE_1"/>
    <property type="match status" value="1"/>
</dbReference>
<dbReference type="Gene3D" id="3.40.50.150">
    <property type="entry name" value="Vaccinia Virus protein VP39"/>
    <property type="match status" value="1"/>
</dbReference>
<reference evidence="8" key="1">
    <citation type="journal article" date="2020" name="mSystems">
        <title>Genome- and Community-Level Interaction Insights into Carbon Utilization and Element Cycling Functions of Hydrothermarchaeota in Hydrothermal Sediment.</title>
        <authorList>
            <person name="Zhou Z."/>
            <person name="Liu Y."/>
            <person name="Xu W."/>
            <person name="Pan J."/>
            <person name="Luo Z.H."/>
            <person name="Li M."/>
        </authorList>
    </citation>
    <scope>NUCLEOTIDE SEQUENCE [LARGE SCALE GENOMIC DNA]</scope>
    <source>
        <strain evidence="8">SpSt-402</strain>
    </source>
</reference>
<dbReference type="PANTHER" id="PTHR10629">
    <property type="entry name" value="CYTOSINE-SPECIFIC METHYLTRANSFERASE"/>
    <property type="match status" value="1"/>
</dbReference>
<evidence type="ECO:0000256" key="4">
    <source>
        <dbReference type="ARBA" id="ARBA00022747"/>
    </source>
</evidence>
<name>A0A832H560_9CYAN</name>
<dbReference type="PANTHER" id="PTHR10629:SF52">
    <property type="entry name" value="DNA (CYTOSINE-5)-METHYLTRANSFERASE 1"/>
    <property type="match status" value="1"/>
</dbReference>